<comment type="subcellular location">
    <subcellularLocation>
        <location evidence="1">Membrane</location>
        <topology evidence="1">Multi-pass membrane protein</topology>
    </subcellularLocation>
</comment>
<feature type="transmembrane region" description="Helical" evidence="6">
    <location>
        <begin position="411"/>
        <end position="433"/>
    </location>
</feature>
<feature type="transmembrane region" description="Helical" evidence="6">
    <location>
        <begin position="453"/>
        <end position="474"/>
    </location>
</feature>
<gene>
    <name evidence="7" type="ORF">LTR09_000849</name>
</gene>
<evidence type="ECO:0000256" key="6">
    <source>
        <dbReference type="SAM" id="Phobius"/>
    </source>
</evidence>
<feature type="transmembrane region" description="Helical" evidence="6">
    <location>
        <begin position="129"/>
        <end position="153"/>
    </location>
</feature>
<keyword evidence="2" id="KW-0813">Transport</keyword>
<feature type="transmembrane region" description="Helical" evidence="6">
    <location>
        <begin position="383"/>
        <end position="405"/>
    </location>
</feature>
<dbReference type="AlphaFoldDB" id="A0AAJ0GHQ1"/>
<dbReference type="PANTHER" id="PTHR45649:SF2">
    <property type="entry name" value="ACID PERMEASE, PUTATIVE-RELATED"/>
    <property type="match status" value="1"/>
</dbReference>
<dbReference type="PANTHER" id="PTHR45649">
    <property type="entry name" value="AMINO-ACID PERMEASE BAT1"/>
    <property type="match status" value="1"/>
</dbReference>
<keyword evidence="4 6" id="KW-1133">Transmembrane helix</keyword>
<dbReference type="InterPro" id="IPR002293">
    <property type="entry name" value="AA/rel_permease1"/>
</dbReference>
<feature type="transmembrane region" description="Helical" evidence="6">
    <location>
        <begin position="73"/>
        <end position="98"/>
    </location>
</feature>
<feature type="transmembrane region" description="Helical" evidence="6">
    <location>
        <begin position="202"/>
        <end position="223"/>
    </location>
</feature>
<evidence type="ECO:0000313" key="8">
    <source>
        <dbReference type="Proteomes" id="UP001271007"/>
    </source>
</evidence>
<keyword evidence="5 6" id="KW-0472">Membrane</keyword>
<dbReference type="EMBL" id="JAWDJX010000002">
    <property type="protein sequence ID" value="KAK3057774.1"/>
    <property type="molecule type" value="Genomic_DNA"/>
</dbReference>
<evidence type="ECO:0000256" key="4">
    <source>
        <dbReference type="ARBA" id="ARBA00022989"/>
    </source>
</evidence>
<evidence type="ECO:0000256" key="1">
    <source>
        <dbReference type="ARBA" id="ARBA00004141"/>
    </source>
</evidence>
<reference evidence="7" key="1">
    <citation type="submission" date="2023-04" db="EMBL/GenBank/DDBJ databases">
        <title>Black Yeasts Isolated from many extreme environments.</title>
        <authorList>
            <person name="Coleine C."/>
            <person name="Stajich J.E."/>
            <person name="Selbmann L."/>
        </authorList>
    </citation>
    <scope>NUCLEOTIDE SEQUENCE</scope>
    <source>
        <strain evidence="7">CCFEE 5312</strain>
    </source>
</reference>
<evidence type="ECO:0000256" key="5">
    <source>
        <dbReference type="ARBA" id="ARBA00023136"/>
    </source>
</evidence>
<keyword evidence="8" id="KW-1185">Reference proteome</keyword>
<feature type="transmembrane region" description="Helical" evidence="6">
    <location>
        <begin position="173"/>
        <end position="193"/>
    </location>
</feature>
<feature type="transmembrane region" description="Helical" evidence="6">
    <location>
        <begin position="47"/>
        <end position="67"/>
    </location>
</feature>
<comment type="caution">
    <text evidence="7">The sequence shown here is derived from an EMBL/GenBank/DDBJ whole genome shotgun (WGS) entry which is preliminary data.</text>
</comment>
<sequence length="524" mass="57782">MEKSLNTSSEATEIALHGEAIVTDKVGTDADRHDMFRMGKVQQMQRIFNLFPMVSFSIILMASWEIALGASVISIFNGGVAGTLYMYIVCWGGFLAVYSSMAEMGSMAPTSGGQYHWVSEFAPPRYQKILSYFVGWLSTLGWQIAVISTAFQAGVQIQGLLVLNYPDYIFERWHGTLLVIAVVSFGCLFNIFLAKQLPFMEVLFLIFHICGFFCILVPLLVLGKKSSSKEVWTVFFDGGWNNQGFSTLVGILAGVIPLLGADAAAHMAEELQDAAYTLPRAMMYSTIANGGMGLVMMIAYCYVIGDFLTVYSTPTGFGYIKVFYNVTGSHAGASAMCSAVIIVIVFCSTTMLATTSRQLFAFARDRGVPFSSWFAHVNPRFQLPINSIIFSFFFSALLSLINIGSTVAFNIINSVGTVALMISYMICISCLLWRKLTHQPLLPSKYPPGRGMIGIAINVFALCFLPVVFIFSFFPPYPEPALTLPWMNFACVIFGAVVIFSAVWYVVKARFVYDGPVAYVKKLE</sequence>
<feature type="transmembrane region" description="Helical" evidence="6">
    <location>
        <begin position="486"/>
        <end position="507"/>
    </location>
</feature>
<dbReference type="PIRSF" id="PIRSF006060">
    <property type="entry name" value="AA_transporter"/>
    <property type="match status" value="1"/>
</dbReference>
<feature type="transmembrane region" description="Helical" evidence="6">
    <location>
        <begin position="286"/>
        <end position="311"/>
    </location>
</feature>
<evidence type="ECO:0000313" key="7">
    <source>
        <dbReference type="EMBL" id="KAK3057774.1"/>
    </source>
</evidence>
<name>A0AAJ0GHQ1_9PEZI</name>
<dbReference type="GO" id="GO:0016020">
    <property type="term" value="C:membrane"/>
    <property type="evidence" value="ECO:0007669"/>
    <property type="project" value="UniProtKB-SubCell"/>
</dbReference>
<keyword evidence="3 6" id="KW-0812">Transmembrane</keyword>
<feature type="transmembrane region" description="Helical" evidence="6">
    <location>
        <begin position="331"/>
        <end position="354"/>
    </location>
</feature>
<accession>A0AAJ0GHQ1</accession>
<feature type="transmembrane region" description="Helical" evidence="6">
    <location>
        <begin position="243"/>
        <end position="265"/>
    </location>
</feature>
<protein>
    <recommendedName>
        <fullName evidence="9">Amino acid transporter</fullName>
    </recommendedName>
</protein>
<dbReference type="GO" id="GO:0022857">
    <property type="term" value="F:transmembrane transporter activity"/>
    <property type="evidence" value="ECO:0007669"/>
    <property type="project" value="InterPro"/>
</dbReference>
<proteinExistence type="predicted"/>
<evidence type="ECO:0000256" key="3">
    <source>
        <dbReference type="ARBA" id="ARBA00022692"/>
    </source>
</evidence>
<dbReference type="Gene3D" id="1.20.1740.10">
    <property type="entry name" value="Amino acid/polyamine transporter I"/>
    <property type="match status" value="1"/>
</dbReference>
<evidence type="ECO:0008006" key="9">
    <source>
        <dbReference type="Google" id="ProtNLM"/>
    </source>
</evidence>
<dbReference type="Proteomes" id="UP001271007">
    <property type="component" value="Unassembled WGS sequence"/>
</dbReference>
<dbReference type="Pfam" id="PF13520">
    <property type="entry name" value="AA_permease_2"/>
    <property type="match status" value="1"/>
</dbReference>
<organism evidence="7 8">
    <name type="scientific">Extremus antarcticus</name>
    <dbReference type="NCBI Taxonomy" id="702011"/>
    <lineage>
        <taxon>Eukaryota</taxon>
        <taxon>Fungi</taxon>
        <taxon>Dikarya</taxon>
        <taxon>Ascomycota</taxon>
        <taxon>Pezizomycotina</taxon>
        <taxon>Dothideomycetes</taxon>
        <taxon>Dothideomycetidae</taxon>
        <taxon>Mycosphaerellales</taxon>
        <taxon>Extremaceae</taxon>
        <taxon>Extremus</taxon>
    </lineage>
</organism>
<evidence type="ECO:0000256" key="2">
    <source>
        <dbReference type="ARBA" id="ARBA00022448"/>
    </source>
</evidence>